<dbReference type="GO" id="GO:0004930">
    <property type="term" value="F:G protein-coupled receptor activity"/>
    <property type="evidence" value="ECO:0007669"/>
    <property type="project" value="InterPro"/>
</dbReference>
<feature type="transmembrane region" description="Helical" evidence="5">
    <location>
        <begin position="162"/>
        <end position="179"/>
    </location>
</feature>
<name>A0A8J7P7U8_ATRSP</name>
<comment type="subcellular location">
    <subcellularLocation>
        <location evidence="1">Membrane</location>
    </subcellularLocation>
</comment>
<feature type="transmembrane region" description="Helical" evidence="5">
    <location>
        <begin position="215"/>
        <end position="236"/>
    </location>
</feature>
<dbReference type="InterPro" id="IPR052921">
    <property type="entry name" value="GPCR1_Superfamily_Member"/>
</dbReference>
<evidence type="ECO:0000256" key="3">
    <source>
        <dbReference type="ARBA" id="ARBA00022989"/>
    </source>
</evidence>
<evidence type="ECO:0000259" key="6">
    <source>
        <dbReference type="PROSITE" id="PS50262"/>
    </source>
</evidence>
<evidence type="ECO:0000256" key="1">
    <source>
        <dbReference type="ARBA" id="ARBA00004370"/>
    </source>
</evidence>
<proteinExistence type="predicted"/>
<dbReference type="Gene3D" id="1.20.1070.10">
    <property type="entry name" value="Rhodopsin 7-helix transmembrane proteins"/>
    <property type="match status" value="1"/>
</dbReference>
<organism evidence="7 8">
    <name type="scientific">Atractosteus spatula</name>
    <name type="common">Alligator gar</name>
    <name type="synonym">Lepisosteus spatula</name>
    <dbReference type="NCBI Taxonomy" id="7917"/>
    <lineage>
        <taxon>Eukaryota</taxon>
        <taxon>Metazoa</taxon>
        <taxon>Chordata</taxon>
        <taxon>Craniata</taxon>
        <taxon>Vertebrata</taxon>
        <taxon>Euteleostomi</taxon>
        <taxon>Actinopterygii</taxon>
        <taxon>Neopterygii</taxon>
        <taxon>Holostei</taxon>
        <taxon>Semionotiformes</taxon>
        <taxon>Lepisosteidae</taxon>
        <taxon>Atractosteus</taxon>
    </lineage>
</organism>
<dbReference type="GO" id="GO:0016020">
    <property type="term" value="C:membrane"/>
    <property type="evidence" value="ECO:0007669"/>
    <property type="project" value="UniProtKB-SubCell"/>
</dbReference>
<keyword evidence="8" id="KW-1185">Reference proteome</keyword>
<feature type="non-terminal residue" evidence="7">
    <location>
        <position position="338"/>
    </location>
</feature>
<comment type="caution">
    <text evidence="7">The sequence shown here is derived from an EMBL/GenBank/DDBJ whole genome shotgun (WGS) entry which is preliminary data.</text>
</comment>
<keyword evidence="2 5" id="KW-0812">Transmembrane</keyword>
<evidence type="ECO:0000313" key="7">
    <source>
        <dbReference type="EMBL" id="MBN3325539.1"/>
    </source>
</evidence>
<keyword evidence="4 5" id="KW-0472">Membrane</keyword>
<accession>A0A8J7P7U8</accession>
<dbReference type="GO" id="GO:0005549">
    <property type="term" value="F:odorant binding"/>
    <property type="evidence" value="ECO:0007669"/>
    <property type="project" value="TreeGrafter"/>
</dbReference>
<feature type="transmembrane region" description="Helical" evidence="5">
    <location>
        <begin position="256"/>
        <end position="275"/>
    </location>
</feature>
<feature type="domain" description="G-protein coupled receptors family 1 profile" evidence="6">
    <location>
        <begin position="60"/>
        <end position="313"/>
    </location>
</feature>
<reference evidence="7" key="1">
    <citation type="journal article" date="2021" name="Cell">
        <title>Tracing the genetic footprints of vertebrate landing in non-teleost ray-finned fishes.</title>
        <authorList>
            <person name="Bi X."/>
            <person name="Wang K."/>
            <person name="Yang L."/>
            <person name="Pan H."/>
            <person name="Jiang H."/>
            <person name="Wei Q."/>
            <person name="Fang M."/>
            <person name="Yu H."/>
            <person name="Zhu C."/>
            <person name="Cai Y."/>
            <person name="He Y."/>
            <person name="Gan X."/>
            <person name="Zeng H."/>
            <person name="Yu D."/>
            <person name="Zhu Y."/>
            <person name="Jiang H."/>
            <person name="Qiu Q."/>
            <person name="Yang H."/>
            <person name="Zhang Y.E."/>
            <person name="Wang W."/>
            <person name="Zhu M."/>
            <person name="He S."/>
            <person name="Zhang G."/>
        </authorList>
    </citation>
    <scope>NUCLEOTIDE SEQUENCE</scope>
    <source>
        <strain evidence="7">Allg_001</strain>
    </source>
</reference>
<evidence type="ECO:0000313" key="8">
    <source>
        <dbReference type="Proteomes" id="UP000736164"/>
    </source>
</evidence>
<evidence type="ECO:0000256" key="5">
    <source>
        <dbReference type="SAM" id="Phobius"/>
    </source>
</evidence>
<feature type="transmembrane region" description="Helical" evidence="5">
    <location>
        <begin position="82"/>
        <end position="105"/>
    </location>
</feature>
<dbReference type="PROSITE" id="PS50262">
    <property type="entry name" value="G_PROTEIN_RECEP_F1_2"/>
    <property type="match status" value="1"/>
</dbReference>
<dbReference type="AlphaFoldDB" id="A0A8J7P7U8"/>
<dbReference type="InterPro" id="IPR017452">
    <property type="entry name" value="GPCR_Rhodpsn_7TM"/>
</dbReference>
<sequence>MIAFNFSKNLVDHFSWNTSSLSDIHANDRILRRWIEIIVSGTGKYFVIPATVFQFALLLANPVTLFAIFSSHALQQETRFRLLANSLIIDLLYCSINFTVTATNISPVFFPAKLCDILLGLLLVVFFSGVLNITVMGVNIYLAVNWPLQYNSIITPSRAVKIIAAIWVLSSIVPLISFLAVSNDHAFVCEIPICYFNLMIYLLQPSSAIIEVNYITLVVLCSSCFVLIFVCFYLLVSKTRKSGIWNGMPSKARQTISIHSIIFIFYFLPTVLLIIQKILLSYKLIDSTSVLYVSMVINNIVLPLPKVLTPYLYGFRCMELSLTIQSLFKRRVQINPAG</sequence>
<dbReference type="PANTHER" id="PTHR26451">
    <property type="entry name" value="G_PROTEIN_RECEP_F1_2 DOMAIN-CONTAINING PROTEIN"/>
    <property type="match status" value="1"/>
</dbReference>
<dbReference type="EMBL" id="JAAWVO010076147">
    <property type="protein sequence ID" value="MBN3325539.1"/>
    <property type="molecule type" value="Genomic_DNA"/>
</dbReference>
<dbReference type="CDD" id="cd00637">
    <property type="entry name" value="7tm_classA_rhodopsin-like"/>
    <property type="match status" value="1"/>
</dbReference>
<dbReference type="PANTHER" id="PTHR26451:SF928">
    <property type="entry name" value="G-PROTEIN COUPLED RECEPTOR 148-RELATED"/>
    <property type="match status" value="1"/>
</dbReference>
<keyword evidence="3 5" id="KW-1133">Transmembrane helix</keyword>
<feature type="transmembrane region" description="Helical" evidence="5">
    <location>
        <begin position="117"/>
        <end position="142"/>
    </location>
</feature>
<protein>
    <submittedName>
        <fullName evidence="7">GP148 protein</fullName>
    </submittedName>
</protein>
<evidence type="ECO:0000256" key="4">
    <source>
        <dbReference type="ARBA" id="ARBA00023136"/>
    </source>
</evidence>
<feature type="transmembrane region" description="Helical" evidence="5">
    <location>
        <begin position="46"/>
        <end position="70"/>
    </location>
</feature>
<evidence type="ECO:0000256" key="2">
    <source>
        <dbReference type="ARBA" id="ARBA00022692"/>
    </source>
</evidence>
<dbReference type="Proteomes" id="UP000736164">
    <property type="component" value="Unassembled WGS sequence"/>
</dbReference>
<feature type="non-terminal residue" evidence="7">
    <location>
        <position position="1"/>
    </location>
</feature>
<dbReference type="Pfam" id="PF00001">
    <property type="entry name" value="7tm_1"/>
    <property type="match status" value="1"/>
</dbReference>
<dbReference type="GO" id="GO:0004984">
    <property type="term" value="F:olfactory receptor activity"/>
    <property type="evidence" value="ECO:0007669"/>
    <property type="project" value="TreeGrafter"/>
</dbReference>
<dbReference type="SUPFAM" id="SSF81321">
    <property type="entry name" value="Family A G protein-coupled receptor-like"/>
    <property type="match status" value="1"/>
</dbReference>
<feature type="transmembrane region" description="Helical" evidence="5">
    <location>
        <begin position="185"/>
        <end position="203"/>
    </location>
</feature>
<dbReference type="InterPro" id="IPR000276">
    <property type="entry name" value="GPCR_Rhodpsn"/>
</dbReference>
<gene>
    <name evidence="7" type="primary">Gpr148_1</name>
    <name evidence="7" type="ORF">GTO95_0016888</name>
</gene>